<reference evidence="1 2" key="1">
    <citation type="submission" date="2018-12" db="EMBL/GenBank/DDBJ databases">
        <authorList>
            <consortium name="Pathogen Informatics"/>
        </authorList>
    </citation>
    <scope>NUCLEOTIDE SEQUENCE [LARGE SCALE GENOMIC DNA]</scope>
    <source>
        <strain evidence="1 2">NCTC8284</strain>
    </source>
</reference>
<gene>
    <name evidence="1" type="ORF">NCTC8284_01875</name>
</gene>
<protein>
    <submittedName>
        <fullName evidence="1">Uncharacterized conserved protein</fullName>
    </submittedName>
</protein>
<dbReference type="PIRSF" id="PIRSF030771">
    <property type="entry name" value="UCP030771"/>
    <property type="match status" value="1"/>
</dbReference>
<dbReference type="AlphaFoldDB" id="A0A3S4VE11"/>
<accession>A0A3S4VE11</accession>
<sequence>MTALLGAVFITSTKENIMAKNFIQNGDTLDFVATKAVKSGDVVVLNDLVAIAVTDIDKNATGTGIVGGVWRVKAKQADDIKQGAVLYWSETDGATLTAGSNKRLGIAWADSDTSSAEVDVKINV</sequence>
<proteinExistence type="predicted"/>
<organism evidence="1 2">
    <name type="scientific">Rodentibacter pneumotropicus</name>
    <dbReference type="NCBI Taxonomy" id="758"/>
    <lineage>
        <taxon>Bacteria</taxon>
        <taxon>Pseudomonadati</taxon>
        <taxon>Pseudomonadota</taxon>
        <taxon>Gammaproteobacteria</taxon>
        <taxon>Pasteurellales</taxon>
        <taxon>Pasteurellaceae</taxon>
        <taxon>Rodentibacter</taxon>
    </lineage>
</organism>
<name>A0A3S4VE11_9PAST</name>
<dbReference type="EMBL" id="LR134405">
    <property type="protein sequence ID" value="VEH66700.1"/>
    <property type="molecule type" value="Genomic_DNA"/>
</dbReference>
<evidence type="ECO:0000313" key="2">
    <source>
        <dbReference type="Proteomes" id="UP000278733"/>
    </source>
</evidence>
<dbReference type="InterPro" id="IPR011231">
    <property type="entry name" value="Phage_VT1-Sakai_H0018"/>
</dbReference>
<dbReference type="Pfam" id="PF09956">
    <property type="entry name" value="Phage_cement_2"/>
    <property type="match status" value="1"/>
</dbReference>
<dbReference type="KEGG" id="rpne:NCTC8284_01875"/>
<evidence type="ECO:0000313" key="1">
    <source>
        <dbReference type="EMBL" id="VEH66700.1"/>
    </source>
</evidence>
<dbReference type="Proteomes" id="UP000278733">
    <property type="component" value="Chromosome"/>
</dbReference>